<proteinExistence type="predicted"/>
<evidence type="ECO:0000313" key="8">
    <source>
        <dbReference type="Proteomes" id="UP000076532"/>
    </source>
</evidence>
<feature type="compositionally biased region" description="Low complexity" evidence="3">
    <location>
        <begin position="95"/>
        <end position="104"/>
    </location>
</feature>
<dbReference type="STRING" id="436010.A0A166XFN9"/>
<dbReference type="SUPFAM" id="SSF109905">
    <property type="entry name" value="Surp module (SWAP domain)"/>
    <property type="match status" value="1"/>
</dbReference>
<dbReference type="OrthoDB" id="377209at2759"/>
<dbReference type="InterPro" id="IPR035967">
    <property type="entry name" value="SWAP/Surp_sf"/>
</dbReference>
<keyword evidence="8" id="KW-1185">Reference proteome</keyword>
<gene>
    <name evidence="7" type="ORF">FIBSPDRAFT_772559</name>
</gene>
<dbReference type="Proteomes" id="UP000076532">
    <property type="component" value="Unassembled WGS sequence"/>
</dbReference>
<dbReference type="Gene3D" id="3.30.70.330">
    <property type="match status" value="1"/>
</dbReference>
<dbReference type="PROSITE" id="PS51391">
    <property type="entry name" value="CID"/>
    <property type="match status" value="1"/>
</dbReference>
<dbReference type="SUPFAM" id="SSF54928">
    <property type="entry name" value="RNA-binding domain, RBD"/>
    <property type="match status" value="1"/>
</dbReference>
<feature type="compositionally biased region" description="Basic and acidic residues" evidence="3">
    <location>
        <begin position="44"/>
        <end position="60"/>
    </location>
</feature>
<feature type="compositionally biased region" description="Acidic residues" evidence="3">
    <location>
        <begin position="637"/>
        <end position="668"/>
    </location>
</feature>
<dbReference type="PANTHER" id="PTHR23140">
    <property type="entry name" value="RNA PROCESSING PROTEIN LD23810P"/>
    <property type="match status" value="1"/>
</dbReference>
<protein>
    <recommendedName>
        <fullName evidence="9">CID domain-containing protein</fullName>
    </recommendedName>
</protein>
<dbReference type="InterPro" id="IPR000504">
    <property type="entry name" value="RRM_dom"/>
</dbReference>
<feature type="compositionally biased region" description="Acidic residues" evidence="3">
    <location>
        <begin position="676"/>
        <end position="698"/>
    </location>
</feature>
<dbReference type="InterPro" id="IPR008942">
    <property type="entry name" value="ENTH_VHS"/>
</dbReference>
<accession>A0A166XFN9</accession>
<feature type="region of interest" description="Disordered" evidence="3">
    <location>
        <begin position="73"/>
        <end position="127"/>
    </location>
</feature>
<dbReference type="GO" id="GO:0005634">
    <property type="term" value="C:nucleus"/>
    <property type="evidence" value="ECO:0007669"/>
    <property type="project" value="TreeGrafter"/>
</dbReference>
<keyword evidence="1 2" id="KW-0694">RNA-binding</keyword>
<feature type="region of interest" description="Disordered" evidence="3">
    <location>
        <begin position="630"/>
        <end position="704"/>
    </location>
</feature>
<feature type="region of interest" description="Disordered" evidence="3">
    <location>
        <begin position="276"/>
        <end position="349"/>
    </location>
</feature>
<evidence type="ECO:0000256" key="2">
    <source>
        <dbReference type="PROSITE-ProRule" id="PRU00176"/>
    </source>
</evidence>
<dbReference type="InterPro" id="IPR012677">
    <property type="entry name" value="Nucleotide-bd_a/b_plait_sf"/>
</dbReference>
<evidence type="ECO:0000259" key="5">
    <source>
        <dbReference type="PROSITE" id="PS50128"/>
    </source>
</evidence>
<evidence type="ECO:0000259" key="4">
    <source>
        <dbReference type="PROSITE" id="PS50102"/>
    </source>
</evidence>
<dbReference type="InterPro" id="IPR035979">
    <property type="entry name" value="RBD_domain_sf"/>
</dbReference>
<dbReference type="SMART" id="SM00582">
    <property type="entry name" value="RPR"/>
    <property type="match status" value="1"/>
</dbReference>
<dbReference type="GO" id="GO:0006396">
    <property type="term" value="P:RNA processing"/>
    <property type="evidence" value="ECO:0007669"/>
    <property type="project" value="InterPro"/>
</dbReference>
<dbReference type="EMBL" id="KV417480">
    <property type="protein sequence ID" value="KZP34737.1"/>
    <property type="molecule type" value="Genomic_DNA"/>
</dbReference>
<dbReference type="InterPro" id="IPR051485">
    <property type="entry name" value="SR-CTD_assoc_factor"/>
</dbReference>
<dbReference type="Pfam" id="PF04818">
    <property type="entry name" value="CID"/>
    <property type="match status" value="1"/>
</dbReference>
<dbReference type="InterPro" id="IPR006569">
    <property type="entry name" value="CID_dom"/>
</dbReference>
<name>A0A166XFN9_9AGAM</name>
<evidence type="ECO:0000259" key="6">
    <source>
        <dbReference type="PROSITE" id="PS51391"/>
    </source>
</evidence>
<dbReference type="PANTHER" id="PTHR23140:SF0">
    <property type="entry name" value="U2 SNRNP-ASSOCIATED SURP MOTIF-CONTAINING PROTEIN"/>
    <property type="match status" value="1"/>
</dbReference>
<organism evidence="7 8">
    <name type="scientific">Athelia psychrophila</name>
    <dbReference type="NCBI Taxonomy" id="1759441"/>
    <lineage>
        <taxon>Eukaryota</taxon>
        <taxon>Fungi</taxon>
        <taxon>Dikarya</taxon>
        <taxon>Basidiomycota</taxon>
        <taxon>Agaricomycotina</taxon>
        <taxon>Agaricomycetes</taxon>
        <taxon>Agaricomycetidae</taxon>
        <taxon>Atheliales</taxon>
        <taxon>Atheliaceae</taxon>
        <taxon>Athelia</taxon>
    </lineage>
</organism>
<evidence type="ECO:0000256" key="3">
    <source>
        <dbReference type="SAM" id="MobiDB-lite"/>
    </source>
</evidence>
<evidence type="ECO:0000313" key="7">
    <source>
        <dbReference type="EMBL" id="KZP34737.1"/>
    </source>
</evidence>
<dbReference type="InterPro" id="IPR000061">
    <property type="entry name" value="Surp"/>
</dbReference>
<sequence length="704" mass="78404">MDKTKLNMAAFFDQDDEDTPLPQKAVNDQKRSTYAQGSLRKSKREKEKEAADAKAREEEGHAARAYAEFIETFEGQDAGNKRDGSNFVKAGVAPSKNSSGESSSRNPRAFNQAPSPPPITAPKPKGKRAMDAFLEEIKRDQASRESRYSNNSHGKSVSALAAYEGQSGSKDRGDPETTNIFVSGLPQHVTEQTLGAFFARCGPVGSTKVMWPRHDVNAGAGADPRRVKTITLTGFVSFMKRKDAETALDELNGYDWGGSILKVGWSKAVPVASKPLYTVGQNRPHERYRDRGHRKSRSRSPSPYRRQSRSRSRTPDRDYGSSRRRRSRSRSHSRRRRSRSSSPRREDDAEMITDMFIRAVAAEVRGHDAKYEASLKERERNNPKYGFLLNKHHRRHAFYRGLVEREDGIDPAFDDEGYNSVYSTDSAEDSERENGRKTVLGKLARKRFESMLRALSGKRGELARCMAFSLEHAEAAPEVSEIIVASLLVDGTAVPRKVARLHLICDILHNSAAPVPSAWKFRQEFQTRLGIVFDHLATIYHSFPGRITAETFKKQIIAVVDIWDDWIVFAPDFTAELRARLDGVLIDDEPQLDQPTVGVAKEGPQVLTSKFKASSFQPAKLVETVPSVATESANGEPMDEDDLDGEPVEDDVDGEPLDDDVDGEALEDIDGKPLDDDVDGEPIEDVDLDGEPMEEDIDGVPLNL</sequence>
<dbReference type="GO" id="GO:0003723">
    <property type="term" value="F:RNA binding"/>
    <property type="evidence" value="ECO:0007669"/>
    <property type="project" value="UniProtKB-UniRule"/>
</dbReference>
<dbReference type="Gene3D" id="1.10.10.790">
    <property type="entry name" value="Surp module"/>
    <property type="match status" value="1"/>
</dbReference>
<feature type="compositionally biased region" description="Basic residues" evidence="3">
    <location>
        <begin position="322"/>
        <end position="339"/>
    </location>
</feature>
<dbReference type="SMART" id="SM00360">
    <property type="entry name" value="RRM"/>
    <property type="match status" value="1"/>
</dbReference>
<dbReference type="PROSITE" id="PS50128">
    <property type="entry name" value="SURP"/>
    <property type="match status" value="1"/>
</dbReference>
<feature type="domain" description="RRM" evidence="4">
    <location>
        <begin position="178"/>
        <end position="268"/>
    </location>
</feature>
<reference evidence="7 8" key="1">
    <citation type="journal article" date="2016" name="Mol. Biol. Evol.">
        <title>Comparative Genomics of Early-Diverging Mushroom-Forming Fungi Provides Insights into the Origins of Lignocellulose Decay Capabilities.</title>
        <authorList>
            <person name="Nagy L.G."/>
            <person name="Riley R."/>
            <person name="Tritt A."/>
            <person name="Adam C."/>
            <person name="Daum C."/>
            <person name="Floudas D."/>
            <person name="Sun H."/>
            <person name="Yadav J.S."/>
            <person name="Pangilinan J."/>
            <person name="Larsson K.H."/>
            <person name="Matsuura K."/>
            <person name="Barry K."/>
            <person name="Labutti K."/>
            <person name="Kuo R."/>
            <person name="Ohm R.A."/>
            <person name="Bhattacharya S.S."/>
            <person name="Shirouzu T."/>
            <person name="Yoshinaga Y."/>
            <person name="Martin F.M."/>
            <person name="Grigoriev I.V."/>
            <person name="Hibbett D.S."/>
        </authorList>
    </citation>
    <scope>NUCLEOTIDE SEQUENCE [LARGE SCALE GENOMIC DNA]</scope>
    <source>
        <strain evidence="7 8">CBS 109695</strain>
    </source>
</reference>
<dbReference type="PROSITE" id="PS50102">
    <property type="entry name" value="RRM"/>
    <property type="match status" value="1"/>
</dbReference>
<evidence type="ECO:0008006" key="9">
    <source>
        <dbReference type="Google" id="ProtNLM"/>
    </source>
</evidence>
<feature type="region of interest" description="Disordered" evidence="3">
    <location>
        <begin position="1"/>
        <end position="60"/>
    </location>
</feature>
<dbReference type="Gene3D" id="1.25.40.90">
    <property type="match status" value="1"/>
</dbReference>
<dbReference type="Pfam" id="PF01805">
    <property type="entry name" value="Surp"/>
    <property type="match status" value="1"/>
</dbReference>
<feature type="domain" description="CID" evidence="6">
    <location>
        <begin position="440"/>
        <end position="585"/>
    </location>
</feature>
<dbReference type="AlphaFoldDB" id="A0A166XFN9"/>
<feature type="domain" description="SURP motif" evidence="5">
    <location>
        <begin position="356"/>
        <end position="399"/>
    </location>
</feature>
<evidence type="ECO:0000256" key="1">
    <source>
        <dbReference type="ARBA" id="ARBA00022884"/>
    </source>
</evidence>